<sequence>MNKAKVHENKGINLIAEFEKCGINPLNKQKLLDRLPEKQNVDNDAIGDSFLEQLEKKRADYSKTGGPKRKKKNIQVPAGNSINASDLDQQPSSSGVQAPKKSSQIQNSLT</sequence>
<evidence type="ECO:0000313" key="2">
    <source>
        <dbReference type="EMBL" id="KAK9879728.1"/>
    </source>
</evidence>
<keyword evidence="3" id="KW-1185">Reference proteome</keyword>
<comment type="caution">
    <text evidence="2">The sequence shown here is derived from an EMBL/GenBank/DDBJ whole genome shotgun (WGS) entry which is preliminary data.</text>
</comment>
<dbReference type="AlphaFoldDB" id="A0AAW1UAR8"/>
<accession>A0AAW1UAR8</accession>
<feature type="compositionally biased region" description="Polar residues" evidence="1">
    <location>
        <begin position="78"/>
        <end position="110"/>
    </location>
</feature>
<feature type="region of interest" description="Disordered" evidence="1">
    <location>
        <begin position="58"/>
        <end position="110"/>
    </location>
</feature>
<dbReference type="Proteomes" id="UP001431783">
    <property type="component" value="Unassembled WGS sequence"/>
</dbReference>
<dbReference type="EMBL" id="JARQZJ010000062">
    <property type="protein sequence ID" value="KAK9879728.1"/>
    <property type="molecule type" value="Genomic_DNA"/>
</dbReference>
<reference evidence="2 3" key="1">
    <citation type="submission" date="2023-03" db="EMBL/GenBank/DDBJ databases">
        <title>Genome insight into feeding habits of ladybird beetles.</title>
        <authorList>
            <person name="Li H.-S."/>
            <person name="Huang Y.-H."/>
            <person name="Pang H."/>
        </authorList>
    </citation>
    <scope>NUCLEOTIDE SEQUENCE [LARGE SCALE GENOMIC DNA]</scope>
    <source>
        <strain evidence="2">SYSU_2023b</strain>
        <tissue evidence="2">Whole body</tissue>
    </source>
</reference>
<name>A0AAW1UAR8_9CUCU</name>
<evidence type="ECO:0000256" key="1">
    <source>
        <dbReference type="SAM" id="MobiDB-lite"/>
    </source>
</evidence>
<proteinExistence type="predicted"/>
<gene>
    <name evidence="2" type="ORF">WA026_006788</name>
</gene>
<organism evidence="2 3">
    <name type="scientific">Henosepilachna vigintioctopunctata</name>
    <dbReference type="NCBI Taxonomy" id="420089"/>
    <lineage>
        <taxon>Eukaryota</taxon>
        <taxon>Metazoa</taxon>
        <taxon>Ecdysozoa</taxon>
        <taxon>Arthropoda</taxon>
        <taxon>Hexapoda</taxon>
        <taxon>Insecta</taxon>
        <taxon>Pterygota</taxon>
        <taxon>Neoptera</taxon>
        <taxon>Endopterygota</taxon>
        <taxon>Coleoptera</taxon>
        <taxon>Polyphaga</taxon>
        <taxon>Cucujiformia</taxon>
        <taxon>Coccinelloidea</taxon>
        <taxon>Coccinellidae</taxon>
        <taxon>Epilachninae</taxon>
        <taxon>Epilachnini</taxon>
        <taxon>Henosepilachna</taxon>
    </lineage>
</organism>
<protein>
    <submittedName>
        <fullName evidence="2">Uncharacterized protein</fullName>
    </submittedName>
</protein>
<evidence type="ECO:0000313" key="3">
    <source>
        <dbReference type="Proteomes" id="UP001431783"/>
    </source>
</evidence>